<dbReference type="RefSeq" id="WP_386706459.1">
    <property type="nucleotide sequence ID" value="NZ_JBHRYF010000001.1"/>
</dbReference>
<comment type="caution">
    <text evidence="2">The sequence shown here is derived from an EMBL/GenBank/DDBJ whole genome shotgun (WGS) entry which is preliminary data.</text>
</comment>
<dbReference type="InterPro" id="IPR029068">
    <property type="entry name" value="Glyas_Bleomycin-R_OHBP_Dase"/>
</dbReference>
<dbReference type="Proteomes" id="UP001595724">
    <property type="component" value="Unassembled WGS sequence"/>
</dbReference>
<dbReference type="EMBL" id="JBHRYF010000001">
    <property type="protein sequence ID" value="MFC3659284.1"/>
    <property type="molecule type" value="Genomic_DNA"/>
</dbReference>
<feature type="domain" description="VOC" evidence="1">
    <location>
        <begin position="5"/>
        <end position="125"/>
    </location>
</feature>
<dbReference type="InterPro" id="IPR004360">
    <property type="entry name" value="Glyas_Fos-R_dOase_dom"/>
</dbReference>
<dbReference type="InterPro" id="IPR037523">
    <property type="entry name" value="VOC_core"/>
</dbReference>
<organism evidence="2 3">
    <name type="scientific">Luteimonas notoginsengisoli</name>
    <dbReference type="NCBI Taxonomy" id="1578200"/>
    <lineage>
        <taxon>Bacteria</taxon>
        <taxon>Pseudomonadati</taxon>
        <taxon>Pseudomonadota</taxon>
        <taxon>Gammaproteobacteria</taxon>
        <taxon>Lysobacterales</taxon>
        <taxon>Lysobacteraceae</taxon>
        <taxon>Luteimonas</taxon>
    </lineage>
</organism>
<dbReference type="Pfam" id="PF00903">
    <property type="entry name" value="Glyoxalase"/>
    <property type="match status" value="1"/>
</dbReference>
<sequence length="132" mass="14218">MLKDKSSSAIVAISDLERARRFYGHTLGLEPNGEGMDGVLEYRTGDTALVVYRSEGLRPSTGNAVAWAGGDDVEAIAATLRSRGVALEEYPEPGMDIEHGIHRRGGFAAIWFKDPDGNILHVHSGQRGPIST</sequence>
<keyword evidence="3" id="KW-1185">Reference proteome</keyword>
<protein>
    <submittedName>
        <fullName evidence="2">VOC family protein</fullName>
    </submittedName>
</protein>
<accession>A0ABV7UTG6</accession>
<dbReference type="PROSITE" id="PS51819">
    <property type="entry name" value="VOC"/>
    <property type="match status" value="1"/>
</dbReference>
<gene>
    <name evidence="2" type="ORF">ACFOM9_04210</name>
</gene>
<evidence type="ECO:0000313" key="3">
    <source>
        <dbReference type="Proteomes" id="UP001595724"/>
    </source>
</evidence>
<dbReference type="SUPFAM" id="SSF54593">
    <property type="entry name" value="Glyoxalase/Bleomycin resistance protein/Dihydroxybiphenyl dioxygenase"/>
    <property type="match status" value="1"/>
</dbReference>
<evidence type="ECO:0000313" key="2">
    <source>
        <dbReference type="EMBL" id="MFC3659284.1"/>
    </source>
</evidence>
<reference evidence="3" key="1">
    <citation type="journal article" date="2019" name="Int. J. Syst. Evol. Microbiol.">
        <title>The Global Catalogue of Microorganisms (GCM) 10K type strain sequencing project: providing services to taxonomists for standard genome sequencing and annotation.</title>
        <authorList>
            <consortium name="The Broad Institute Genomics Platform"/>
            <consortium name="The Broad Institute Genome Sequencing Center for Infectious Disease"/>
            <person name="Wu L."/>
            <person name="Ma J."/>
        </authorList>
    </citation>
    <scope>NUCLEOTIDE SEQUENCE [LARGE SCALE GENOMIC DNA]</scope>
    <source>
        <strain evidence="3">KCTC 42211</strain>
    </source>
</reference>
<proteinExistence type="predicted"/>
<name>A0ABV7UTG6_9GAMM</name>
<dbReference type="Gene3D" id="3.10.180.10">
    <property type="entry name" value="2,3-Dihydroxybiphenyl 1,2-Dioxygenase, domain 1"/>
    <property type="match status" value="1"/>
</dbReference>
<evidence type="ECO:0000259" key="1">
    <source>
        <dbReference type="PROSITE" id="PS51819"/>
    </source>
</evidence>